<proteinExistence type="predicted"/>
<dbReference type="PANTHER" id="PTHR46601:SF1">
    <property type="entry name" value="ADF-H DOMAIN-CONTAINING PROTEIN"/>
    <property type="match status" value="1"/>
</dbReference>
<comment type="caution">
    <text evidence="1">The sequence shown here is derived from an EMBL/GenBank/DDBJ whole genome shotgun (WGS) entry which is preliminary data.</text>
</comment>
<organism evidence="1 2">
    <name type="scientific">Elysia crispata</name>
    <name type="common">lettuce slug</name>
    <dbReference type="NCBI Taxonomy" id="231223"/>
    <lineage>
        <taxon>Eukaryota</taxon>
        <taxon>Metazoa</taxon>
        <taxon>Spiralia</taxon>
        <taxon>Lophotrochozoa</taxon>
        <taxon>Mollusca</taxon>
        <taxon>Gastropoda</taxon>
        <taxon>Heterobranchia</taxon>
        <taxon>Euthyneura</taxon>
        <taxon>Panpulmonata</taxon>
        <taxon>Sacoglossa</taxon>
        <taxon>Placobranchoidea</taxon>
        <taxon>Plakobranchidae</taxon>
        <taxon>Elysia</taxon>
    </lineage>
</organism>
<dbReference type="Proteomes" id="UP001283361">
    <property type="component" value="Unassembled WGS sequence"/>
</dbReference>
<name>A0AAE0XXW1_9GAST</name>
<dbReference type="AlphaFoldDB" id="A0AAE0XXW1"/>
<evidence type="ECO:0000313" key="2">
    <source>
        <dbReference type="Proteomes" id="UP001283361"/>
    </source>
</evidence>
<evidence type="ECO:0000313" key="1">
    <source>
        <dbReference type="EMBL" id="KAK3725597.1"/>
    </source>
</evidence>
<dbReference type="PANTHER" id="PTHR46601">
    <property type="entry name" value="ULP_PROTEASE DOMAIN-CONTAINING PROTEIN"/>
    <property type="match status" value="1"/>
</dbReference>
<accession>A0AAE0XXW1</accession>
<reference evidence="1" key="1">
    <citation type="journal article" date="2023" name="G3 (Bethesda)">
        <title>A reference genome for the long-term kleptoplast-retaining sea slug Elysia crispata morphotype clarki.</title>
        <authorList>
            <person name="Eastman K.E."/>
            <person name="Pendleton A.L."/>
            <person name="Shaikh M.A."/>
            <person name="Suttiyut T."/>
            <person name="Ogas R."/>
            <person name="Tomko P."/>
            <person name="Gavelis G."/>
            <person name="Widhalm J.R."/>
            <person name="Wisecaver J.H."/>
        </authorList>
    </citation>
    <scope>NUCLEOTIDE SEQUENCE</scope>
    <source>
        <strain evidence="1">ECLA1</strain>
    </source>
</reference>
<keyword evidence="2" id="KW-1185">Reference proteome</keyword>
<dbReference type="EMBL" id="JAWDGP010007329">
    <property type="protein sequence ID" value="KAK3725597.1"/>
    <property type="molecule type" value="Genomic_DNA"/>
</dbReference>
<protein>
    <submittedName>
        <fullName evidence="1">Uncharacterized protein</fullName>
    </submittedName>
</protein>
<sequence length="279" mass="32773">MLCVARKRLFNDIKGIEGDYQLCEQYLTCENFELKVTWKKWENQHETKKKVLVEKSASFHELIGEFLEGMTKYPLHTFRALWQHKERSHPPFDKCISVRDFAENHGCSLQDEIQSAHWSYSQETIHPVVNHYTCHDCNKVVTIVSDDLKHDTAAVLGFSKKVYDHLSSKGYSFNRINQWKDGCGAQYKCKDAFHDLTQMNKWANKFERNFFGSRHGKNACVGESVVTERSVKQAVKSRRVVIQLASDFFAFCKTHLMKPDLFEEKCCHYRRDFHLCTWN</sequence>
<gene>
    <name evidence="1" type="ORF">RRG08_043015</name>
</gene>